<dbReference type="EMBL" id="VBTY01000235">
    <property type="protein sequence ID" value="MDG3496837.1"/>
    <property type="molecule type" value="Genomic_DNA"/>
</dbReference>
<evidence type="ECO:0000256" key="1">
    <source>
        <dbReference type="ARBA" id="ARBA00003640"/>
    </source>
</evidence>
<keyword evidence="8" id="KW-1185">Reference proteome</keyword>
<dbReference type="GO" id="GO:0003723">
    <property type="term" value="F:RNA binding"/>
    <property type="evidence" value="ECO:0007669"/>
    <property type="project" value="UniProtKB-KW"/>
</dbReference>
<sequence length="142" mass="15910">MTQSRQQGNHLANADITKPIIDSLSKINYLKDYPIRDLVTQSETFGKALRDQRLETNQIRKFLDAINRLKSKLVGSGFSEIEAEIVLLKPKLAYAAARQNVVKPLNKVMSAAIDKVESKADFERLVNLVESIIAYHKEAGGK</sequence>
<comment type="similarity">
    <text evidence="2">Belongs to the CRISPR-associated Csm2 family.</text>
</comment>
<keyword evidence="4" id="KW-0694">RNA-binding</keyword>
<dbReference type="GO" id="GO:0051607">
    <property type="term" value="P:defense response to virus"/>
    <property type="evidence" value="ECO:0007669"/>
    <property type="project" value="UniProtKB-KW"/>
</dbReference>
<name>A0A9X4MD02_9CYAN</name>
<comment type="caution">
    <text evidence="7">The sequence shown here is derived from an EMBL/GenBank/DDBJ whole genome shotgun (WGS) entry which is preliminary data.</text>
</comment>
<comment type="function">
    <text evidence="1">This subunit may be involved in monitoring complementarity of crRNA and target RNA.</text>
</comment>
<organism evidence="7 8">
    <name type="scientific">Pseudanabaena catenata USMAC16</name>
    <dbReference type="NCBI Taxonomy" id="1855837"/>
    <lineage>
        <taxon>Bacteria</taxon>
        <taxon>Bacillati</taxon>
        <taxon>Cyanobacteriota</taxon>
        <taxon>Cyanophyceae</taxon>
        <taxon>Pseudanabaenales</taxon>
        <taxon>Pseudanabaenaceae</taxon>
        <taxon>Pseudanabaena</taxon>
    </lineage>
</organism>
<evidence type="ECO:0000256" key="2">
    <source>
        <dbReference type="ARBA" id="ARBA00006896"/>
    </source>
</evidence>
<evidence type="ECO:0000256" key="3">
    <source>
        <dbReference type="ARBA" id="ARBA00016118"/>
    </source>
</evidence>
<dbReference type="CDD" id="cd09647">
    <property type="entry name" value="Csm2_III-A"/>
    <property type="match status" value="1"/>
</dbReference>
<dbReference type="AlphaFoldDB" id="A0A9X4MD02"/>
<dbReference type="NCBIfam" id="TIGR01870">
    <property type="entry name" value="cas_TM1810_Csm2"/>
    <property type="match status" value="1"/>
</dbReference>
<protein>
    <recommendedName>
        <fullName evidence="3">CRISPR system Cms protein Csm2</fullName>
    </recommendedName>
    <alternativeName>
        <fullName evidence="6">CRISPR type III A-associated protein Csm2</fullName>
    </alternativeName>
</protein>
<dbReference type="RefSeq" id="WP_009629030.1">
    <property type="nucleotide sequence ID" value="NZ_VBTY01000235.1"/>
</dbReference>
<gene>
    <name evidence="7" type="primary">csm2</name>
    <name evidence="7" type="ORF">FEV09_20050</name>
</gene>
<keyword evidence="5" id="KW-0051">Antiviral defense</keyword>
<evidence type="ECO:0000256" key="4">
    <source>
        <dbReference type="ARBA" id="ARBA00022884"/>
    </source>
</evidence>
<evidence type="ECO:0000313" key="8">
    <source>
        <dbReference type="Proteomes" id="UP001152872"/>
    </source>
</evidence>
<dbReference type="InterPro" id="IPR010149">
    <property type="entry name" value="CRISPR-assoc_prot_Csm2_III-A"/>
</dbReference>
<dbReference type="Proteomes" id="UP001152872">
    <property type="component" value="Unassembled WGS sequence"/>
</dbReference>
<accession>A0A9X4MD02</accession>
<reference evidence="7" key="1">
    <citation type="submission" date="2019-05" db="EMBL/GenBank/DDBJ databases">
        <title>Whole genome sequencing of Pseudanabaena catenata USMAC16.</title>
        <authorList>
            <person name="Khan Z."/>
            <person name="Omar W.M."/>
            <person name="Convey P."/>
            <person name="Merican F."/>
            <person name="Najimudin N."/>
        </authorList>
    </citation>
    <scope>NUCLEOTIDE SEQUENCE</scope>
    <source>
        <strain evidence="7">USMAC16</strain>
    </source>
</reference>
<evidence type="ECO:0000313" key="7">
    <source>
        <dbReference type="EMBL" id="MDG3496837.1"/>
    </source>
</evidence>
<evidence type="ECO:0000256" key="5">
    <source>
        <dbReference type="ARBA" id="ARBA00023118"/>
    </source>
</evidence>
<evidence type="ECO:0000256" key="6">
    <source>
        <dbReference type="ARBA" id="ARBA00031723"/>
    </source>
</evidence>
<proteinExistence type="inferred from homology"/>
<dbReference type="Pfam" id="PF03750">
    <property type="entry name" value="Csm2_III-A"/>
    <property type="match status" value="1"/>
</dbReference>